<dbReference type="EMBL" id="HBGG01009979">
    <property type="protein sequence ID" value="CAD9202798.1"/>
    <property type="molecule type" value="Transcribed_RNA"/>
</dbReference>
<evidence type="ECO:0000313" key="7">
    <source>
        <dbReference type="EMBL" id="CAD9202798.1"/>
    </source>
</evidence>
<evidence type="ECO:0000256" key="6">
    <source>
        <dbReference type="RuleBase" id="RU363053"/>
    </source>
</evidence>
<comment type="similarity">
    <text evidence="2 6">Belongs to the peroxisomal membrane protein PXMP2/4 family.</text>
</comment>
<feature type="transmembrane region" description="Helical" evidence="6">
    <location>
        <begin position="109"/>
        <end position="127"/>
    </location>
</feature>
<proteinExistence type="inferred from homology"/>
<evidence type="ECO:0000313" key="8">
    <source>
        <dbReference type="EMBL" id="CAD9202800.1"/>
    </source>
</evidence>
<evidence type="ECO:0000256" key="3">
    <source>
        <dbReference type="ARBA" id="ARBA00022692"/>
    </source>
</evidence>
<dbReference type="AlphaFoldDB" id="A0A6U1FHH6"/>
<name>A0A6U1FHH6_9CHLO</name>
<organism evidence="8">
    <name type="scientific">Tetraselmis chuii</name>
    <dbReference type="NCBI Taxonomy" id="63592"/>
    <lineage>
        <taxon>Eukaryota</taxon>
        <taxon>Viridiplantae</taxon>
        <taxon>Chlorophyta</taxon>
        <taxon>core chlorophytes</taxon>
        <taxon>Chlorodendrophyceae</taxon>
        <taxon>Chlorodendrales</taxon>
        <taxon>Chlorodendraceae</taxon>
        <taxon>Tetraselmis</taxon>
    </lineage>
</organism>
<dbReference type="EMBL" id="HBGG01009981">
    <property type="protein sequence ID" value="CAD9202800.1"/>
    <property type="molecule type" value="Transcribed_RNA"/>
</dbReference>
<dbReference type="GO" id="GO:0005737">
    <property type="term" value="C:cytoplasm"/>
    <property type="evidence" value="ECO:0007669"/>
    <property type="project" value="TreeGrafter"/>
</dbReference>
<dbReference type="Pfam" id="PF04117">
    <property type="entry name" value="Mpv17_PMP22"/>
    <property type="match status" value="1"/>
</dbReference>
<evidence type="ECO:0000256" key="4">
    <source>
        <dbReference type="ARBA" id="ARBA00022989"/>
    </source>
</evidence>
<gene>
    <name evidence="7" type="ORF">TCHU04912_LOCUS5031</name>
    <name evidence="8" type="ORF">TCHU04912_LOCUS5033</name>
</gene>
<keyword evidence="4 6" id="KW-1133">Transmembrane helix</keyword>
<sequence>MVNAGGVHGWNLAIQRGWRRYEKALHSRPIRMQMATTAVLWGAGDLTSQLVERRKKLDWSRTLHTALYAGALVGPLGHYWYLNLDKVTGRFLAVGSRANVAAKVAADSFFYGPLHIALFFSFSALLAGEGVEGATRKVKKDFLPTATFELAVWPAIQALNFSRVPVQHQLLAVNMLAIFDSSFLCWATHQEDWAGELTNKLKELICSLKLGTFNKKDRAEDLILSTADVGEQNASTRR</sequence>
<comment type="subcellular location">
    <subcellularLocation>
        <location evidence="1">Membrane</location>
        <topology evidence="1">Multi-pass membrane protein</topology>
    </subcellularLocation>
</comment>
<accession>A0A6U1FHH6</accession>
<evidence type="ECO:0000256" key="5">
    <source>
        <dbReference type="ARBA" id="ARBA00023136"/>
    </source>
</evidence>
<keyword evidence="3 6" id="KW-0812">Transmembrane</keyword>
<reference evidence="8" key="1">
    <citation type="submission" date="2021-01" db="EMBL/GenBank/DDBJ databases">
        <authorList>
            <person name="Corre E."/>
            <person name="Pelletier E."/>
            <person name="Niang G."/>
            <person name="Scheremetjew M."/>
            <person name="Finn R."/>
            <person name="Kale V."/>
            <person name="Holt S."/>
            <person name="Cochrane G."/>
            <person name="Meng A."/>
            <person name="Brown T."/>
            <person name="Cohen L."/>
        </authorList>
    </citation>
    <scope>NUCLEOTIDE SEQUENCE</scope>
    <source>
        <strain evidence="8">PLY429</strain>
    </source>
</reference>
<evidence type="ECO:0000256" key="2">
    <source>
        <dbReference type="ARBA" id="ARBA00006824"/>
    </source>
</evidence>
<dbReference type="GO" id="GO:0016020">
    <property type="term" value="C:membrane"/>
    <property type="evidence" value="ECO:0007669"/>
    <property type="project" value="UniProtKB-SubCell"/>
</dbReference>
<dbReference type="InterPro" id="IPR007248">
    <property type="entry name" value="Mpv17_PMP22"/>
</dbReference>
<feature type="transmembrane region" description="Helical" evidence="6">
    <location>
        <begin position="63"/>
        <end position="82"/>
    </location>
</feature>
<dbReference type="PANTHER" id="PTHR11266">
    <property type="entry name" value="PEROXISOMAL MEMBRANE PROTEIN 2, PXMP2 MPV17"/>
    <property type="match status" value="1"/>
</dbReference>
<protein>
    <submittedName>
        <fullName evidence="8">Uncharacterized protein</fullName>
    </submittedName>
</protein>
<keyword evidence="5 6" id="KW-0472">Membrane</keyword>
<dbReference type="PANTHER" id="PTHR11266:SF17">
    <property type="entry name" value="PROTEIN MPV17"/>
    <property type="match status" value="1"/>
</dbReference>
<evidence type="ECO:0000256" key="1">
    <source>
        <dbReference type="ARBA" id="ARBA00004141"/>
    </source>
</evidence>